<evidence type="ECO:0000313" key="2">
    <source>
        <dbReference type="EMBL" id="PSN84136.1"/>
    </source>
</evidence>
<feature type="domain" description="Glycosyl transferase family 28 C-terminal" evidence="1">
    <location>
        <begin position="21"/>
        <end position="125"/>
    </location>
</feature>
<dbReference type="GO" id="GO:0016758">
    <property type="term" value="F:hexosyltransferase activity"/>
    <property type="evidence" value="ECO:0007669"/>
    <property type="project" value="InterPro"/>
</dbReference>
<accession>A0A2R6ACP9</accession>
<dbReference type="Proteomes" id="UP000240880">
    <property type="component" value="Unassembled WGS sequence"/>
</dbReference>
<evidence type="ECO:0000259" key="1">
    <source>
        <dbReference type="Pfam" id="PF04101"/>
    </source>
</evidence>
<dbReference type="AlphaFoldDB" id="A0A2R6ACP9"/>
<evidence type="ECO:0000313" key="3">
    <source>
        <dbReference type="Proteomes" id="UP000240880"/>
    </source>
</evidence>
<dbReference type="InterPro" id="IPR007235">
    <property type="entry name" value="Glyco_trans_28_C"/>
</dbReference>
<proteinExistence type="predicted"/>
<dbReference type="Pfam" id="PF04101">
    <property type="entry name" value="Glyco_tran_28_C"/>
    <property type="match status" value="1"/>
</dbReference>
<dbReference type="Gene3D" id="3.40.50.2000">
    <property type="entry name" value="Glycogen Phosphorylase B"/>
    <property type="match status" value="1"/>
</dbReference>
<dbReference type="EMBL" id="NEXC01000007">
    <property type="protein sequence ID" value="PSN84136.1"/>
    <property type="molecule type" value="Genomic_DNA"/>
</dbReference>
<dbReference type="SUPFAM" id="SSF53756">
    <property type="entry name" value="UDP-Glycosyltransferase/glycogen phosphorylase"/>
    <property type="match status" value="1"/>
</dbReference>
<comment type="caution">
    <text evidence="2">The sequence shown here is derived from an EMBL/GenBank/DDBJ whole genome shotgun (WGS) entry which is preliminary data.</text>
</comment>
<name>A0A2R6ACP9_9ARCH</name>
<reference evidence="2 3" key="1">
    <citation type="submission" date="2017-04" db="EMBL/GenBank/DDBJ databases">
        <title>Novel microbial lineages endemic to geothermal iron-oxide mats fill important gaps in the evolutionary history of Archaea.</title>
        <authorList>
            <person name="Jay Z.J."/>
            <person name="Beam J.P."/>
            <person name="Dlakic M."/>
            <person name="Rusch D.B."/>
            <person name="Kozubal M.A."/>
            <person name="Inskeep W.P."/>
        </authorList>
    </citation>
    <scope>NUCLEOTIDE SEQUENCE [LARGE SCALE GENOMIC DNA]</scope>
    <source>
        <strain evidence="2">OSP_D</strain>
    </source>
</reference>
<sequence>MDKKILRLKLGLQEDDEFVLFTVGGTKLGLELLRVADRASTLIKRETGLTPVVLTGPRINADFTNGLKLVRFTPDALPYFAASSCVVTQAGASTLHEVSMLRFPCVVVPIENHWEQLANARKLKNTDFQF</sequence>
<protein>
    <recommendedName>
        <fullName evidence="1">Glycosyl transferase family 28 C-terminal domain-containing protein</fullName>
    </recommendedName>
</protein>
<gene>
    <name evidence="2" type="ORF">B9Q01_02055</name>
</gene>
<organism evidence="2 3">
    <name type="scientific">Candidatus Marsarchaeota G1 archaeon OSP_D</name>
    <dbReference type="NCBI Taxonomy" id="1978155"/>
    <lineage>
        <taxon>Archaea</taxon>
        <taxon>Candidatus Marsarchaeota</taxon>
        <taxon>Candidatus Marsarchaeota group 1</taxon>
    </lineage>
</organism>